<sequence length="105" mass="11003">MVHVRLEKDWTDQAGVEHAAGASVDVDAATLAQLQADGVVAGDDVKAQGWMGPTHEEPPAAEPDEWMGPTAPPKEAKEQGWMGPTAPPKDTKPDGWMGPTAPPAN</sequence>
<accession>A0ABQ4CKN8</accession>
<evidence type="ECO:0000256" key="1">
    <source>
        <dbReference type="SAM" id="MobiDB-lite"/>
    </source>
</evidence>
<reference evidence="2 3" key="1">
    <citation type="submission" date="2021-01" db="EMBL/GenBank/DDBJ databases">
        <title>Whole genome shotgun sequence of Asanoa siamensis NBRC 107932.</title>
        <authorList>
            <person name="Komaki H."/>
            <person name="Tamura T."/>
        </authorList>
    </citation>
    <scope>NUCLEOTIDE SEQUENCE [LARGE SCALE GENOMIC DNA]</scope>
    <source>
        <strain evidence="2 3">NBRC 107932</strain>
    </source>
</reference>
<proteinExistence type="predicted"/>
<protein>
    <submittedName>
        <fullName evidence="2">Uncharacterized protein</fullName>
    </submittedName>
</protein>
<organism evidence="2 3">
    <name type="scientific">Asanoa siamensis</name>
    <dbReference type="NCBI Taxonomy" id="926357"/>
    <lineage>
        <taxon>Bacteria</taxon>
        <taxon>Bacillati</taxon>
        <taxon>Actinomycetota</taxon>
        <taxon>Actinomycetes</taxon>
        <taxon>Micromonosporales</taxon>
        <taxon>Micromonosporaceae</taxon>
        <taxon>Asanoa</taxon>
    </lineage>
</organism>
<feature type="region of interest" description="Disordered" evidence="1">
    <location>
        <begin position="45"/>
        <end position="105"/>
    </location>
</feature>
<gene>
    <name evidence="2" type="ORF">Asi02nite_13620</name>
</gene>
<comment type="caution">
    <text evidence="2">The sequence shown here is derived from an EMBL/GenBank/DDBJ whole genome shotgun (WGS) entry which is preliminary data.</text>
</comment>
<evidence type="ECO:0000313" key="3">
    <source>
        <dbReference type="Proteomes" id="UP000604117"/>
    </source>
</evidence>
<keyword evidence="3" id="KW-1185">Reference proteome</keyword>
<dbReference type="Proteomes" id="UP000604117">
    <property type="component" value="Unassembled WGS sequence"/>
</dbReference>
<dbReference type="RefSeq" id="WP_203711305.1">
    <property type="nucleotide sequence ID" value="NZ_BONE01000007.1"/>
</dbReference>
<name>A0ABQ4CKN8_9ACTN</name>
<dbReference type="EMBL" id="BONE01000007">
    <property type="protein sequence ID" value="GIF71844.1"/>
    <property type="molecule type" value="Genomic_DNA"/>
</dbReference>
<evidence type="ECO:0000313" key="2">
    <source>
        <dbReference type="EMBL" id="GIF71844.1"/>
    </source>
</evidence>